<proteinExistence type="inferred from homology"/>
<dbReference type="PRINTS" id="PR00508">
    <property type="entry name" value="S21N4MTFRASE"/>
</dbReference>
<dbReference type="InterPro" id="IPR017985">
    <property type="entry name" value="MeTrfase_CN4_CS"/>
</dbReference>
<comment type="catalytic activity">
    <reaction evidence="8">
        <text>a 2'-deoxycytidine in DNA + S-adenosyl-L-methionine = an N(4)-methyl-2'-deoxycytidine in DNA + S-adenosyl-L-homocysteine + H(+)</text>
        <dbReference type="Rhea" id="RHEA:16857"/>
        <dbReference type="Rhea" id="RHEA-COMP:11369"/>
        <dbReference type="Rhea" id="RHEA-COMP:13674"/>
        <dbReference type="ChEBI" id="CHEBI:15378"/>
        <dbReference type="ChEBI" id="CHEBI:57856"/>
        <dbReference type="ChEBI" id="CHEBI:59789"/>
        <dbReference type="ChEBI" id="CHEBI:85452"/>
        <dbReference type="ChEBI" id="CHEBI:137933"/>
        <dbReference type="EC" id="2.1.1.113"/>
    </reaction>
</comment>
<dbReference type="GO" id="GO:0008170">
    <property type="term" value="F:N-methyltransferase activity"/>
    <property type="evidence" value="ECO:0007669"/>
    <property type="project" value="InterPro"/>
</dbReference>
<evidence type="ECO:0000256" key="4">
    <source>
        <dbReference type="ARBA" id="ARBA00022679"/>
    </source>
</evidence>
<comment type="similarity">
    <text evidence="1">Belongs to the N(4)/N(6)-methyltransferase family. N(4) subfamily.</text>
</comment>
<dbReference type="GO" id="GO:0015667">
    <property type="term" value="F:site-specific DNA-methyltransferase (cytosine-N4-specific) activity"/>
    <property type="evidence" value="ECO:0007669"/>
    <property type="project" value="UniProtKB-EC"/>
</dbReference>
<dbReference type="InterPro" id="IPR001091">
    <property type="entry name" value="RM_Methyltransferase"/>
</dbReference>
<dbReference type="GO" id="GO:0032259">
    <property type="term" value="P:methylation"/>
    <property type="evidence" value="ECO:0007669"/>
    <property type="project" value="UniProtKB-KW"/>
</dbReference>
<keyword evidence="7" id="KW-0238">DNA-binding</keyword>
<evidence type="ECO:0000313" key="11">
    <source>
        <dbReference type="EMBL" id="CAB4780873.1"/>
    </source>
</evidence>
<accession>A0A6J6WCN3</accession>
<evidence type="ECO:0000256" key="6">
    <source>
        <dbReference type="ARBA" id="ARBA00022747"/>
    </source>
</evidence>
<sequence length="455" mass="49687">MSDVSNYGENAPRIRRSTATSPFGASKREGHDASAFYARFRTPDISADETLADPLTVDPVRNQIFVGDSRYMSRIPDNSVGLVVTSPPYFAGKAYEEALGEGHIPADYVEYLEMLTEVFAECKRVLEPGGRIVVNVANLGRRPFRSLASDITSILQDELGYLLRGEVVWLKQRGSSGSCAWGSFRSPTNPVLRDTTERLIMASKGRFDRAIVPAKRAKRGLPSVSTSTSDEFIEATIDVWEIQPESATRVNHPAPFPVTLAERCIDLYSFKGDLILDPFMGSGSTALAASRLSRSFVGFDTDENYVERAMQRVAKDGEPRTGIETRSIRDVVEEILTLNHFHKIVWGQKVLTGFEIAGKAIRPDGRSILFDIAGGLTNVRPGLSRGDLLWRAIGRAAVVTEVFPGERLVVFTSGLPEKLSGGNALSAVVGPGMPITAVIDVSDFESARHHPVLGD</sequence>
<protein>
    <recommendedName>
        <fullName evidence="2">site-specific DNA-methyltransferase (cytosine-N(4)-specific)</fullName>
        <ecNumber evidence="2">2.1.1.113</ecNumber>
    </recommendedName>
</protein>
<feature type="region of interest" description="Disordered" evidence="9">
    <location>
        <begin position="1"/>
        <end position="28"/>
    </location>
</feature>
<feature type="domain" description="DNA methylase N-4/N-6" evidence="10">
    <location>
        <begin position="81"/>
        <end position="310"/>
    </location>
</feature>
<dbReference type="PANTHER" id="PTHR13370">
    <property type="entry name" value="RNA METHYLASE-RELATED"/>
    <property type="match status" value="1"/>
</dbReference>
<keyword evidence="4" id="KW-0808">Transferase</keyword>
<evidence type="ECO:0000256" key="2">
    <source>
        <dbReference type="ARBA" id="ARBA00012185"/>
    </source>
</evidence>
<dbReference type="PANTHER" id="PTHR13370:SF24">
    <property type="entry name" value="TYPE III RESTRICTION-MODIFICATION ENZYME STYLTI MOD SUBUNIT"/>
    <property type="match status" value="1"/>
</dbReference>
<keyword evidence="3" id="KW-0489">Methyltransferase</keyword>
<dbReference type="GO" id="GO:0003677">
    <property type="term" value="F:DNA binding"/>
    <property type="evidence" value="ECO:0007669"/>
    <property type="project" value="UniProtKB-KW"/>
</dbReference>
<dbReference type="GO" id="GO:0009307">
    <property type="term" value="P:DNA restriction-modification system"/>
    <property type="evidence" value="ECO:0007669"/>
    <property type="project" value="UniProtKB-KW"/>
</dbReference>
<dbReference type="SUPFAM" id="SSF53335">
    <property type="entry name" value="S-adenosyl-L-methionine-dependent methyltransferases"/>
    <property type="match status" value="1"/>
</dbReference>
<dbReference type="AlphaFoldDB" id="A0A6J6WCN3"/>
<dbReference type="EMBL" id="CAFBLJ010000024">
    <property type="protein sequence ID" value="CAB4864391.1"/>
    <property type="molecule type" value="Genomic_DNA"/>
</dbReference>
<evidence type="ECO:0000256" key="7">
    <source>
        <dbReference type="ARBA" id="ARBA00023125"/>
    </source>
</evidence>
<dbReference type="GO" id="GO:0005737">
    <property type="term" value="C:cytoplasm"/>
    <property type="evidence" value="ECO:0007669"/>
    <property type="project" value="TreeGrafter"/>
</dbReference>
<gene>
    <name evidence="11" type="ORF">UFOPK2880_01438</name>
    <name evidence="12" type="ORF">UFOPK3304_00642</name>
</gene>
<evidence type="ECO:0000256" key="5">
    <source>
        <dbReference type="ARBA" id="ARBA00022691"/>
    </source>
</evidence>
<reference evidence="11" key="1">
    <citation type="submission" date="2020-05" db="EMBL/GenBank/DDBJ databases">
        <authorList>
            <person name="Chiriac C."/>
            <person name="Salcher M."/>
            <person name="Ghai R."/>
            <person name="Kavagutti S V."/>
        </authorList>
    </citation>
    <scope>NUCLEOTIDE SEQUENCE</scope>
</reference>
<evidence type="ECO:0000313" key="12">
    <source>
        <dbReference type="EMBL" id="CAB4864391.1"/>
    </source>
</evidence>
<evidence type="ECO:0000259" key="10">
    <source>
        <dbReference type="Pfam" id="PF01555"/>
    </source>
</evidence>
<evidence type="ECO:0000256" key="1">
    <source>
        <dbReference type="ARBA" id="ARBA00010203"/>
    </source>
</evidence>
<dbReference type="Pfam" id="PF01555">
    <property type="entry name" value="N6_N4_Mtase"/>
    <property type="match status" value="1"/>
</dbReference>
<dbReference type="Gene3D" id="3.40.50.150">
    <property type="entry name" value="Vaccinia Virus protein VP39"/>
    <property type="match status" value="1"/>
</dbReference>
<keyword evidence="6" id="KW-0680">Restriction system</keyword>
<name>A0A6J6WCN3_9ZZZZ</name>
<evidence type="ECO:0000256" key="9">
    <source>
        <dbReference type="SAM" id="MobiDB-lite"/>
    </source>
</evidence>
<dbReference type="EC" id="2.1.1.113" evidence="2"/>
<organism evidence="11">
    <name type="scientific">freshwater metagenome</name>
    <dbReference type="NCBI Taxonomy" id="449393"/>
    <lineage>
        <taxon>unclassified sequences</taxon>
        <taxon>metagenomes</taxon>
        <taxon>ecological metagenomes</taxon>
    </lineage>
</organism>
<dbReference type="InterPro" id="IPR029063">
    <property type="entry name" value="SAM-dependent_MTases_sf"/>
</dbReference>
<dbReference type="PROSITE" id="PS00093">
    <property type="entry name" value="N4_MTASE"/>
    <property type="match status" value="1"/>
</dbReference>
<evidence type="ECO:0000256" key="8">
    <source>
        <dbReference type="ARBA" id="ARBA00049120"/>
    </source>
</evidence>
<dbReference type="InterPro" id="IPR002941">
    <property type="entry name" value="DNA_methylase_N4/N6"/>
</dbReference>
<dbReference type="EMBL" id="CAEZZP010000108">
    <property type="protein sequence ID" value="CAB4780873.1"/>
    <property type="molecule type" value="Genomic_DNA"/>
</dbReference>
<keyword evidence="5" id="KW-0949">S-adenosyl-L-methionine</keyword>
<evidence type="ECO:0000256" key="3">
    <source>
        <dbReference type="ARBA" id="ARBA00022603"/>
    </source>
</evidence>